<gene>
    <name evidence="2" type="ORF">BS47DRAFT_1436864</name>
</gene>
<evidence type="ECO:0000313" key="2">
    <source>
        <dbReference type="EMBL" id="KAF9516937.1"/>
    </source>
</evidence>
<dbReference type="AlphaFoldDB" id="A0A9P6DX04"/>
<evidence type="ECO:0000256" key="1">
    <source>
        <dbReference type="SAM" id="MobiDB-lite"/>
    </source>
</evidence>
<proteinExistence type="predicted"/>
<feature type="region of interest" description="Disordered" evidence="1">
    <location>
        <begin position="1"/>
        <end position="186"/>
    </location>
</feature>
<feature type="compositionally biased region" description="Basic and acidic residues" evidence="1">
    <location>
        <begin position="70"/>
        <end position="83"/>
    </location>
</feature>
<organism evidence="2 3">
    <name type="scientific">Hydnum rufescens UP504</name>
    <dbReference type="NCBI Taxonomy" id="1448309"/>
    <lineage>
        <taxon>Eukaryota</taxon>
        <taxon>Fungi</taxon>
        <taxon>Dikarya</taxon>
        <taxon>Basidiomycota</taxon>
        <taxon>Agaricomycotina</taxon>
        <taxon>Agaricomycetes</taxon>
        <taxon>Cantharellales</taxon>
        <taxon>Hydnaceae</taxon>
        <taxon>Hydnum</taxon>
    </lineage>
</organism>
<dbReference type="EMBL" id="MU128935">
    <property type="protein sequence ID" value="KAF9516937.1"/>
    <property type="molecule type" value="Genomic_DNA"/>
</dbReference>
<sequence length="226" mass="24824">MPPFRGPSHLTGAQTPKKRRPGGRVTRADAFGGGRSSGRTLNEDLDADVDLNDEDRKKGTGYGKRASSHRAKEERAGAAERRVKQSQQKLEPDPGVEQFIPQTVVEHDDRDTTAEPVDRHKRKRLDDHQQRNEGDGPLDHNDVHATPSNDNPILPEKDVKMASVESSSFSSNGPPPLPAYRGNRQGTLATEVAKEMDRRKKEAIGLDQARTLGRAPASGLYSIHST</sequence>
<feature type="compositionally biased region" description="Acidic residues" evidence="1">
    <location>
        <begin position="43"/>
        <end position="53"/>
    </location>
</feature>
<reference evidence="2" key="1">
    <citation type="journal article" date="2020" name="Nat. Commun.">
        <title>Large-scale genome sequencing of mycorrhizal fungi provides insights into the early evolution of symbiotic traits.</title>
        <authorList>
            <person name="Miyauchi S."/>
            <person name="Kiss E."/>
            <person name="Kuo A."/>
            <person name="Drula E."/>
            <person name="Kohler A."/>
            <person name="Sanchez-Garcia M."/>
            <person name="Morin E."/>
            <person name="Andreopoulos B."/>
            <person name="Barry K.W."/>
            <person name="Bonito G."/>
            <person name="Buee M."/>
            <person name="Carver A."/>
            <person name="Chen C."/>
            <person name="Cichocki N."/>
            <person name="Clum A."/>
            <person name="Culley D."/>
            <person name="Crous P.W."/>
            <person name="Fauchery L."/>
            <person name="Girlanda M."/>
            <person name="Hayes R.D."/>
            <person name="Keri Z."/>
            <person name="LaButti K."/>
            <person name="Lipzen A."/>
            <person name="Lombard V."/>
            <person name="Magnuson J."/>
            <person name="Maillard F."/>
            <person name="Murat C."/>
            <person name="Nolan M."/>
            <person name="Ohm R.A."/>
            <person name="Pangilinan J."/>
            <person name="Pereira M.F."/>
            <person name="Perotto S."/>
            <person name="Peter M."/>
            <person name="Pfister S."/>
            <person name="Riley R."/>
            <person name="Sitrit Y."/>
            <person name="Stielow J.B."/>
            <person name="Szollosi G."/>
            <person name="Zifcakova L."/>
            <person name="Stursova M."/>
            <person name="Spatafora J.W."/>
            <person name="Tedersoo L."/>
            <person name="Vaario L.M."/>
            <person name="Yamada A."/>
            <person name="Yan M."/>
            <person name="Wang P."/>
            <person name="Xu J."/>
            <person name="Bruns T."/>
            <person name="Baldrian P."/>
            <person name="Vilgalys R."/>
            <person name="Dunand C."/>
            <person name="Henrissat B."/>
            <person name="Grigoriev I.V."/>
            <person name="Hibbett D."/>
            <person name="Nagy L.G."/>
            <person name="Martin F.M."/>
        </authorList>
    </citation>
    <scope>NUCLEOTIDE SEQUENCE</scope>
    <source>
        <strain evidence="2">UP504</strain>
    </source>
</reference>
<dbReference type="Proteomes" id="UP000886523">
    <property type="component" value="Unassembled WGS sequence"/>
</dbReference>
<name>A0A9P6DX04_9AGAM</name>
<comment type="caution">
    <text evidence="2">The sequence shown here is derived from an EMBL/GenBank/DDBJ whole genome shotgun (WGS) entry which is preliminary data.</text>
</comment>
<protein>
    <submittedName>
        <fullName evidence="2">Uncharacterized protein</fullName>
    </submittedName>
</protein>
<accession>A0A9P6DX04</accession>
<feature type="compositionally biased region" description="Basic and acidic residues" evidence="1">
    <location>
        <begin position="105"/>
        <end position="143"/>
    </location>
</feature>
<evidence type="ECO:0000313" key="3">
    <source>
        <dbReference type="Proteomes" id="UP000886523"/>
    </source>
</evidence>
<keyword evidence="3" id="KW-1185">Reference proteome</keyword>